<dbReference type="OMA" id="NRESHIT"/>
<dbReference type="InterPro" id="IPR058913">
    <property type="entry name" value="Integrase_dom_put"/>
</dbReference>
<dbReference type="SUPFAM" id="SSF53098">
    <property type="entry name" value="Ribonuclease H-like"/>
    <property type="match status" value="1"/>
</dbReference>
<dbReference type="InParanoid" id="A0A3P9AHD1"/>
<reference evidence="2" key="4">
    <citation type="submission" date="2025-09" db="UniProtKB">
        <authorList>
            <consortium name="Ensembl"/>
        </authorList>
    </citation>
    <scope>IDENTIFICATION</scope>
</reference>
<dbReference type="InterPro" id="IPR012337">
    <property type="entry name" value="RNaseH-like_sf"/>
</dbReference>
<dbReference type="GO" id="GO:0015074">
    <property type="term" value="P:DNA integration"/>
    <property type="evidence" value="ECO:0007669"/>
    <property type="project" value="InterPro"/>
</dbReference>
<proteinExistence type="predicted"/>
<sequence length="368" mass="42150">VALIYTVLYISLERSGQERGWDWQLGEQIALIFTVSVRTIHRRMTQYGLSVRQTYSAISDEDLKRMVSDFIETCPNTGYTLVMGYLQSIGIRVQQNRVCDTLRAVDPVGTVLRGLELHIIPRRTYSVPGPLSLWHIDGNHKLCRWRIVIHGGIEGFSRKIMFLRASNNNKASTVLECFLGAVNKHGLPHRVRSDKGGENVDVARFMLEHPERGPERRSHITGRSVHNQRIECLWRDLWCSVVNNYYAAFRYLEDIGALDPLQEAHLICLHYVMLPRLNWHLELFQRTWDGHRLSSEGNRSPQQLWIAGQLLGPHPSLEQDGTLCKAVFPSLSWGFVKFYSSVGRAPLTMALNTLVNRTWSSIQGFTQD</sequence>
<evidence type="ECO:0000259" key="1">
    <source>
        <dbReference type="PROSITE" id="PS50994"/>
    </source>
</evidence>
<evidence type="ECO:0000313" key="2">
    <source>
        <dbReference type="Ensembl" id="ENSELUP00000040095.2"/>
    </source>
</evidence>
<feature type="domain" description="Integrase catalytic" evidence="1">
    <location>
        <begin position="126"/>
        <end position="309"/>
    </location>
</feature>
<dbReference type="Gene3D" id="3.30.420.10">
    <property type="entry name" value="Ribonuclease H-like superfamily/Ribonuclease H"/>
    <property type="match status" value="1"/>
</dbReference>
<dbReference type="Ensembl" id="ENSELUT00000032046.3">
    <property type="protein sequence ID" value="ENSELUP00000040095.2"/>
    <property type="gene ID" value="ENSELUG00000020466.3"/>
</dbReference>
<dbReference type="Pfam" id="PF24764">
    <property type="entry name" value="rva_4"/>
    <property type="match status" value="1"/>
</dbReference>
<dbReference type="GO" id="GO:0003676">
    <property type="term" value="F:nucleic acid binding"/>
    <property type="evidence" value="ECO:0007669"/>
    <property type="project" value="InterPro"/>
</dbReference>
<dbReference type="InterPro" id="IPR036397">
    <property type="entry name" value="RNaseH_sf"/>
</dbReference>
<dbReference type="AlphaFoldDB" id="A0A3P9AHD1"/>
<dbReference type="Proteomes" id="UP000265140">
    <property type="component" value="Chromosome 20"/>
</dbReference>
<accession>A0A3P9AHD1</accession>
<dbReference type="InterPro" id="IPR001584">
    <property type="entry name" value="Integrase_cat-core"/>
</dbReference>
<reference evidence="2" key="2">
    <citation type="submission" date="2020-02" db="EMBL/GenBank/DDBJ databases">
        <title>Esox lucius (northern pike) genome, fEsoLuc1, primary haplotype.</title>
        <authorList>
            <person name="Myers G."/>
            <person name="Karagic N."/>
            <person name="Meyer A."/>
            <person name="Pippel M."/>
            <person name="Reichard M."/>
            <person name="Winkler S."/>
            <person name="Tracey A."/>
            <person name="Sims Y."/>
            <person name="Howe K."/>
            <person name="Rhie A."/>
            <person name="Formenti G."/>
            <person name="Durbin R."/>
            <person name="Fedrigo O."/>
            <person name="Jarvis E.D."/>
        </authorList>
    </citation>
    <scope>NUCLEOTIDE SEQUENCE [LARGE SCALE GENOMIC DNA]</scope>
</reference>
<dbReference type="PROSITE" id="PS50994">
    <property type="entry name" value="INTEGRASE"/>
    <property type="match status" value="1"/>
</dbReference>
<name>A0A3P9AHD1_ESOLU</name>
<keyword evidence="3" id="KW-1185">Reference proteome</keyword>
<dbReference type="PANTHER" id="PTHR46791">
    <property type="entry name" value="EXPRESSED PROTEIN"/>
    <property type="match status" value="1"/>
</dbReference>
<dbReference type="STRING" id="8010.ENSELUP00000040095"/>
<reference evidence="2" key="3">
    <citation type="submission" date="2025-08" db="UniProtKB">
        <authorList>
            <consortium name="Ensembl"/>
        </authorList>
    </citation>
    <scope>IDENTIFICATION</scope>
</reference>
<protein>
    <recommendedName>
        <fullName evidence="1">Integrase catalytic domain-containing protein</fullName>
    </recommendedName>
</protein>
<organism evidence="2 3">
    <name type="scientific">Esox lucius</name>
    <name type="common">Northern pike</name>
    <dbReference type="NCBI Taxonomy" id="8010"/>
    <lineage>
        <taxon>Eukaryota</taxon>
        <taxon>Metazoa</taxon>
        <taxon>Chordata</taxon>
        <taxon>Craniata</taxon>
        <taxon>Vertebrata</taxon>
        <taxon>Euteleostomi</taxon>
        <taxon>Actinopterygii</taxon>
        <taxon>Neopterygii</taxon>
        <taxon>Teleostei</taxon>
        <taxon>Protacanthopterygii</taxon>
        <taxon>Esociformes</taxon>
        <taxon>Esocidae</taxon>
        <taxon>Esox</taxon>
    </lineage>
</organism>
<reference evidence="3" key="1">
    <citation type="journal article" date="2014" name="PLoS ONE">
        <title>The genome and linkage map of the northern pike (Esox lucius): conserved synteny revealed between the salmonid sister group and the Neoteleostei.</title>
        <authorList>
            <person name="Rondeau E.B."/>
            <person name="Minkley D.R."/>
            <person name="Leong J.S."/>
            <person name="Messmer A.M."/>
            <person name="Jantzen J.R."/>
            <person name="von Schalburg K.R."/>
            <person name="Lemon C."/>
            <person name="Bird N.H."/>
            <person name="Koop B.F."/>
        </authorList>
    </citation>
    <scope>NUCLEOTIDE SEQUENCE</scope>
</reference>
<evidence type="ECO:0000313" key="3">
    <source>
        <dbReference type="Proteomes" id="UP000265140"/>
    </source>
</evidence>
<dbReference type="PANTHER" id="PTHR46791:SF11">
    <property type="entry name" value="INTEGRASE CATALYTIC DOMAIN-CONTAINING PROTEIN"/>
    <property type="match status" value="1"/>
</dbReference>
<dbReference type="GeneTree" id="ENSGT00940000165266"/>